<dbReference type="Proteomes" id="UP000837857">
    <property type="component" value="Chromosome 20"/>
</dbReference>
<evidence type="ECO:0000256" key="1">
    <source>
        <dbReference type="SAM" id="MobiDB-lite"/>
    </source>
</evidence>
<keyword evidence="3" id="KW-1185">Reference proteome</keyword>
<organism evidence="2 3">
    <name type="scientific">Iphiclides podalirius</name>
    <name type="common">scarce swallowtail</name>
    <dbReference type="NCBI Taxonomy" id="110791"/>
    <lineage>
        <taxon>Eukaryota</taxon>
        <taxon>Metazoa</taxon>
        <taxon>Ecdysozoa</taxon>
        <taxon>Arthropoda</taxon>
        <taxon>Hexapoda</taxon>
        <taxon>Insecta</taxon>
        <taxon>Pterygota</taxon>
        <taxon>Neoptera</taxon>
        <taxon>Endopterygota</taxon>
        <taxon>Lepidoptera</taxon>
        <taxon>Glossata</taxon>
        <taxon>Ditrysia</taxon>
        <taxon>Papilionoidea</taxon>
        <taxon>Papilionidae</taxon>
        <taxon>Papilioninae</taxon>
        <taxon>Iphiclides</taxon>
    </lineage>
</organism>
<protein>
    <submittedName>
        <fullName evidence="2">Uncharacterized protein</fullName>
    </submittedName>
</protein>
<feature type="non-terminal residue" evidence="2">
    <location>
        <position position="225"/>
    </location>
</feature>
<dbReference type="EMBL" id="OW152832">
    <property type="protein sequence ID" value="CAH2051691.1"/>
    <property type="molecule type" value="Genomic_DNA"/>
</dbReference>
<name>A0ABN8IEB9_9NEOP</name>
<gene>
    <name evidence="2" type="ORF">IPOD504_LOCUS7895</name>
</gene>
<reference evidence="2" key="1">
    <citation type="submission" date="2022-03" db="EMBL/GenBank/DDBJ databases">
        <authorList>
            <person name="Martin H S."/>
        </authorList>
    </citation>
    <scope>NUCLEOTIDE SEQUENCE</scope>
</reference>
<proteinExistence type="predicted"/>
<accession>A0ABN8IEB9</accession>
<sequence length="225" mass="25456">MGHRHPTSARRPPPTLAPPPPLYTLHGWREYVYPRVFINLHVKPMIADSVRWTSIEKGPGYAVSGGNYPHLGHNSADVLDSQWLHSRSPCNESTTATINRSLSRIWSEIVYATPPPVNDVWERRRATNEKEQVNGITPSRLIGSTERPWCEYAASREIFTATNGHWYAGAAWTNVVRVESFSPICISKLKVQCPLYEGPRTPAAALRRRPSPEKNESQVFDVRFT</sequence>
<evidence type="ECO:0000313" key="2">
    <source>
        <dbReference type="EMBL" id="CAH2051691.1"/>
    </source>
</evidence>
<evidence type="ECO:0000313" key="3">
    <source>
        <dbReference type="Proteomes" id="UP000837857"/>
    </source>
</evidence>
<feature type="region of interest" description="Disordered" evidence="1">
    <location>
        <begin position="204"/>
        <end position="225"/>
    </location>
</feature>